<evidence type="ECO:0000259" key="3">
    <source>
        <dbReference type="PROSITE" id="PS50127"/>
    </source>
</evidence>
<dbReference type="PROSITE" id="PS50127">
    <property type="entry name" value="UBC_2"/>
    <property type="match status" value="1"/>
</dbReference>
<keyword evidence="4" id="KW-1185">Reference proteome</keyword>
<dbReference type="OrthoDB" id="6508832at2759"/>
<evidence type="ECO:0000313" key="4">
    <source>
        <dbReference type="Proteomes" id="UP000694845"/>
    </source>
</evidence>
<dbReference type="Gene3D" id="3.10.110.10">
    <property type="entry name" value="Ubiquitin Conjugating Enzyme"/>
    <property type="match status" value="1"/>
</dbReference>
<keyword evidence="1" id="KW-0833">Ubl conjugation pathway</keyword>
<dbReference type="GeneID" id="110983141"/>
<dbReference type="RefSeq" id="XP_022097828.1">
    <property type="nucleotide sequence ID" value="XM_022242136.1"/>
</dbReference>
<proteinExistence type="predicted"/>
<evidence type="ECO:0000313" key="5">
    <source>
        <dbReference type="RefSeq" id="XP_022097828.1"/>
    </source>
</evidence>
<name>A0A8B7YWX9_ACAPL</name>
<dbReference type="InterPro" id="IPR000608">
    <property type="entry name" value="UBC"/>
</dbReference>
<dbReference type="OMA" id="GPESCSY"/>
<accession>A0A8B7YWX9</accession>
<feature type="signal peptide" evidence="2">
    <location>
        <begin position="1"/>
        <end position="20"/>
    </location>
</feature>
<keyword evidence="2" id="KW-0732">Signal</keyword>
<dbReference type="KEGG" id="aplc:110983141"/>
<dbReference type="InterPro" id="IPR016135">
    <property type="entry name" value="UBQ-conjugating_enzyme/RWD"/>
</dbReference>
<dbReference type="SMART" id="SM00212">
    <property type="entry name" value="UBCc"/>
    <property type="match status" value="1"/>
</dbReference>
<dbReference type="AlphaFoldDB" id="A0A8B7YWX9"/>
<organism evidence="4 5">
    <name type="scientific">Acanthaster planci</name>
    <name type="common">Crown-of-thorns starfish</name>
    <dbReference type="NCBI Taxonomy" id="133434"/>
    <lineage>
        <taxon>Eukaryota</taxon>
        <taxon>Metazoa</taxon>
        <taxon>Echinodermata</taxon>
        <taxon>Eleutherozoa</taxon>
        <taxon>Asterozoa</taxon>
        <taxon>Asteroidea</taxon>
        <taxon>Valvatacea</taxon>
        <taxon>Valvatida</taxon>
        <taxon>Acanthasteridae</taxon>
        <taxon>Acanthaster</taxon>
    </lineage>
</organism>
<feature type="chain" id="PRO_5034891296" evidence="2">
    <location>
        <begin position="21"/>
        <end position="161"/>
    </location>
</feature>
<protein>
    <submittedName>
        <fullName evidence="5">Ubiquitin-conjugating enzyme E2 variant 2-like</fullName>
    </submittedName>
</protein>
<reference evidence="5" key="1">
    <citation type="submission" date="2025-08" db="UniProtKB">
        <authorList>
            <consortium name="RefSeq"/>
        </authorList>
    </citation>
    <scope>IDENTIFICATION</scope>
</reference>
<dbReference type="FunFam" id="3.10.110.10:FF:000026">
    <property type="entry name" value="Ubiquitin-conjugating enzyme E2 variant"/>
    <property type="match status" value="1"/>
</dbReference>
<evidence type="ECO:0000256" key="2">
    <source>
        <dbReference type="SAM" id="SignalP"/>
    </source>
</evidence>
<dbReference type="CDD" id="cd23807">
    <property type="entry name" value="UEV_UBE2V"/>
    <property type="match status" value="1"/>
</dbReference>
<feature type="domain" description="UBC core" evidence="3">
    <location>
        <begin position="29"/>
        <end position="161"/>
    </location>
</feature>
<dbReference type="SUPFAM" id="SSF54495">
    <property type="entry name" value="UBC-like"/>
    <property type="match status" value="1"/>
</dbReference>
<dbReference type="PANTHER" id="PTHR24068">
    <property type="entry name" value="UBIQUITIN-CONJUGATING ENZYME E2"/>
    <property type="match status" value="1"/>
</dbReference>
<evidence type="ECO:0000256" key="1">
    <source>
        <dbReference type="ARBA" id="ARBA00022786"/>
    </source>
</evidence>
<dbReference type="Proteomes" id="UP000694845">
    <property type="component" value="Unplaced"/>
</dbReference>
<gene>
    <name evidence="5" type="primary">LOC110983141</name>
</gene>
<sequence length="161" mass="17990">MWKFMFVCVAILGNLGVVSSSIRGAVTVPRNFRLLEELEEGQEGAGDGTISWGLANEDDKTLSDWTGMIIGPPGTPYEGRVYSLMLRCGQKYPDVPPSVRFITRINLTGVGAQGLVDDRFYFVLAKWQRSYTIKTVLTDIKRKMALQENRKLPQPPEGSVY</sequence>
<dbReference type="Pfam" id="PF00179">
    <property type="entry name" value="UQ_con"/>
    <property type="match status" value="1"/>
</dbReference>